<evidence type="ECO:0000313" key="6">
    <source>
        <dbReference type="Proteomes" id="UP000238217"/>
    </source>
</evidence>
<keyword evidence="2" id="KW-0520">NAD</keyword>
<sequence>MAELEKPRLGVAMIGHAFMGRVHSQAWRSASRFFDLPMEPRMRVLVGRDAQRSKQAAQRLGWVESATDWRRVLERKDVDLIDICTPGDTHAEIAEAALAAGKHVLVEKPMANSVAEAQRMNDTAHRARAQGVHAMVGFTYRRVPALKLAQELIAEGRIGEVRQVRAQYLQDWLGDETAPLSWRLDKTRAGSGALGDIGAHIVDLTYFLTGQRFAGVSGMLDTIVAERPLAAKVAVAAGGIGGSGGGLGGGLGTAVEEPGAVGMGPVTVDDAALVTARLTSGAPVILEASRFAWGRKNALRIEISGSRGAVSFDFEDMNVLHYYDATQPARTSGFTRILATEPEHPYLESWWPPGHGLGYEHGFTHQVVDLVRGIAAGEDPRPSFEDGLHVQRVLEAIQHSSGASHQWTEIHDQERS</sequence>
<dbReference type="GO" id="GO:0016491">
    <property type="term" value="F:oxidoreductase activity"/>
    <property type="evidence" value="ECO:0007669"/>
    <property type="project" value="UniProtKB-KW"/>
</dbReference>
<dbReference type="SUPFAM" id="SSF55347">
    <property type="entry name" value="Glyceraldehyde-3-phosphate dehydrogenase-like, C-terminal domain"/>
    <property type="match status" value="1"/>
</dbReference>
<dbReference type="InterPro" id="IPR055170">
    <property type="entry name" value="GFO_IDH_MocA-like_dom"/>
</dbReference>
<dbReference type="EMBL" id="PVTY01000004">
    <property type="protein sequence ID" value="PRZ17660.1"/>
    <property type="molecule type" value="Genomic_DNA"/>
</dbReference>
<organism evidence="5 6">
    <name type="scientific">Nesterenkonia sandarakina</name>
    <dbReference type="NCBI Taxonomy" id="272918"/>
    <lineage>
        <taxon>Bacteria</taxon>
        <taxon>Bacillati</taxon>
        <taxon>Actinomycetota</taxon>
        <taxon>Actinomycetes</taxon>
        <taxon>Micrococcales</taxon>
        <taxon>Micrococcaceae</taxon>
        <taxon>Nesterenkonia</taxon>
    </lineage>
</organism>
<comment type="caution">
    <text evidence="5">The sequence shown here is derived from an EMBL/GenBank/DDBJ whole genome shotgun (WGS) entry which is preliminary data.</text>
</comment>
<accession>A0A2T0YQJ5</accession>
<dbReference type="RefSeq" id="WP_106122152.1">
    <property type="nucleotide sequence ID" value="NZ_PVTY01000004.1"/>
</dbReference>
<dbReference type="Pfam" id="PF01408">
    <property type="entry name" value="GFO_IDH_MocA"/>
    <property type="match status" value="1"/>
</dbReference>
<dbReference type="SUPFAM" id="SSF51735">
    <property type="entry name" value="NAD(P)-binding Rossmann-fold domains"/>
    <property type="match status" value="1"/>
</dbReference>
<dbReference type="PANTHER" id="PTHR43818">
    <property type="entry name" value="BCDNA.GH03377"/>
    <property type="match status" value="1"/>
</dbReference>
<gene>
    <name evidence="5" type="ORF">BCL67_1047</name>
</gene>
<proteinExistence type="predicted"/>
<evidence type="ECO:0000256" key="2">
    <source>
        <dbReference type="ARBA" id="ARBA00023027"/>
    </source>
</evidence>
<dbReference type="Pfam" id="PF22725">
    <property type="entry name" value="GFO_IDH_MocA_C3"/>
    <property type="match status" value="1"/>
</dbReference>
<dbReference type="InterPro" id="IPR036291">
    <property type="entry name" value="NAD(P)-bd_dom_sf"/>
</dbReference>
<dbReference type="OrthoDB" id="9792085at2"/>
<dbReference type="AlphaFoldDB" id="A0A2T0YQJ5"/>
<dbReference type="PANTHER" id="PTHR43818:SF11">
    <property type="entry name" value="BCDNA.GH03377"/>
    <property type="match status" value="1"/>
</dbReference>
<feature type="domain" description="Gfo/Idh/MocA-like oxidoreductase N-terminal" evidence="3">
    <location>
        <begin position="10"/>
        <end position="129"/>
    </location>
</feature>
<keyword evidence="6" id="KW-1185">Reference proteome</keyword>
<feature type="domain" description="GFO/IDH/MocA-like oxidoreductase" evidence="4">
    <location>
        <begin position="148"/>
        <end position="310"/>
    </location>
</feature>
<name>A0A2T0YQJ5_9MICC</name>
<dbReference type="Gene3D" id="3.30.360.10">
    <property type="entry name" value="Dihydrodipicolinate Reductase, domain 2"/>
    <property type="match status" value="1"/>
</dbReference>
<protein>
    <submittedName>
        <fullName evidence="5">Putative dehydrogenase</fullName>
    </submittedName>
</protein>
<dbReference type="InterPro" id="IPR050463">
    <property type="entry name" value="Gfo/Idh/MocA_oxidrdct_glycsds"/>
</dbReference>
<reference evidence="5 6" key="1">
    <citation type="submission" date="2018-03" db="EMBL/GenBank/DDBJ databases">
        <title>Comparative analysis of microorganisms from saline springs in Andes Mountain Range, Colombia.</title>
        <authorList>
            <person name="Rubin E."/>
        </authorList>
    </citation>
    <scope>NUCLEOTIDE SEQUENCE [LARGE SCALE GENOMIC DNA]</scope>
    <source>
        <strain evidence="5 6">CG 35</strain>
    </source>
</reference>
<keyword evidence="1" id="KW-0560">Oxidoreductase</keyword>
<evidence type="ECO:0000259" key="3">
    <source>
        <dbReference type="Pfam" id="PF01408"/>
    </source>
</evidence>
<evidence type="ECO:0000259" key="4">
    <source>
        <dbReference type="Pfam" id="PF22725"/>
    </source>
</evidence>
<dbReference type="GO" id="GO:0000166">
    <property type="term" value="F:nucleotide binding"/>
    <property type="evidence" value="ECO:0007669"/>
    <property type="project" value="InterPro"/>
</dbReference>
<evidence type="ECO:0000313" key="5">
    <source>
        <dbReference type="EMBL" id="PRZ17660.1"/>
    </source>
</evidence>
<dbReference type="InterPro" id="IPR000683">
    <property type="entry name" value="Gfo/Idh/MocA-like_OxRdtase_N"/>
</dbReference>
<dbReference type="Gene3D" id="3.40.50.720">
    <property type="entry name" value="NAD(P)-binding Rossmann-like Domain"/>
    <property type="match status" value="1"/>
</dbReference>
<evidence type="ECO:0000256" key="1">
    <source>
        <dbReference type="ARBA" id="ARBA00023002"/>
    </source>
</evidence>
<dbReference type="Proteomes" id="UP000238217">
    <property type="component" value="Unassembled WGS sequence"/>
</dbReference>